<organism evidence="1 2">
    <name type="scientific">Heterostelium pallidum (strain ATCC 26659 / Pp 5 / PN500)</name>
    <name type="common">Cellular slime mold</name>
    <name type="synonym">Polysphondylium pallidum</name>
    <dbReference type="NCBI Taxonomy" id="670386"/>
    <lineage>
        <taxon>Eukaryota</taxon>
        <taxon>Amoebozoa</taxon>
        <taxon>Evosea</taxon>
        <taxon>Eumycetozoa</taxon>
        <taxon>Dictyostelia</taxon>
        <taxon>Acytosteliales</taxon>
        <taxon>Acytosteliaceae</taxon>
        <taxon>Heterostelium</taxon>
    </lineage>
</organism>
<reference evidence="1 2" key="1">
    <citation type="journal article" date="2011" name="Genome Res.">
        <title>Phylogeny-wide analysis of social amoeba genomes highlights ancient origins for complex intercellular communication.</title>
        <authorList>
            <person name="Heidel A.J."/>
            <person name="Lawal H.M."/>
            <person name="Felder M."/>
            <person name="Schilde C."/>
            <person name="Helps N.R."/>
            <person name="Tunggal B."/>
            <person name="Rivero F."/>
            <person name="John U."/>
            <person name="Schleicher M."/>
            <person name="Eichinger L."/>
            <person name="Platzer M."/>
            <person name="Noegel A.A."/>
            <person name="Schaap P."/>
            <person name="Gloeckner G."/>
        </authorList>
    </citation>
    <scope>NUCLEOTIDE SEQUENCE [LARGE SCALE GENOMIC DNA]</scope>
    <source>
        <strain evidence="2">ATCC 26659 / Pp 5 / PN500</strain>
    </source>
</reference>
<gene>
    <name evidence="1" type="ORF">PPL_04844</name>
</gene>
<dbReference type="InParanoid" id="D3B8Q1"/>
<evidence type="ECO:0000313" key="1">
    <source>
        <dbReference type="EMBL" id="EFA82419.1"/>
    </source>
</evidence>
<evidence type="ECO:0000313" key="2">
    <source>
        <dbReference type="Proteomes" id="UP000001396"/>
    </source>
</evidence>
<dbReference type="Proteomes" id="UP000001396">
    <property type="component" value="Unassembled WGS sequence"/>
</dbReference>
<name>D3B8Q1_HETP5</name>
<dbReference type="GeneID" id="31360331"/>
<dbReference type="EMBL" id="ADBJ01000020">
    <property type="protein sequence ID" value="EFA82419.1"/>
    <property type="molecule type" value="Genomic_DNA"/>
</dbReference>
<protein>
    <submittedName>
        <fullName evidence="1">Uncharacterized protein</fullName>
    </submittedName>
</protein>
<dbReference type="RefSeq" id="XP_020434536.1">
    <property type="nucleotide sequence ID" value="XM_020575741.1"/>
</dbReference>
<proteinExistence type="predicted"/>
<keyword evidence="2" id="KW-1185">Reference proteome</keyword>
<dbReference type="AlphaFoldDB" id="D3B8Q1"/>
<comment type="caution">
    <text evidence="1">The sequence shown here is derived from an EMBL/GenBank/DDBJ whole genome shotgun (WGS) entry which is preliminary data.</text>
</comment>
<accession>D3B8Q1</accession>
<sequence>MKYSDFLGLTQEQQRVEADNLFGRFPIASRNEDINRLITTIRRTVC</sequence>